<dbReference type="RefSeq" id="WP_034802396.1">
    <property type="nucleotide sequence ID" value="NZ_AWSA01000008.1"/>
</dbReference>
<evidence type="ECO:0000256" key="1">
    <source>
        <dbReference type="SAM" id="MobiDB-lite"/>
    </source>
</evidence>
<evidence type="ECO:0000313" key="4">
    <source>
        <dbReference type="Proteomes" id="UP000019489"/>
    </source>
</evidence>
<accession>W9G962</accession>
<feature type="region of interest" description="Disordered" evidence="1">
    <location>
        <begin position="61"/>
        <end position="97"/>
    </location>
</feature>
<dbReference type="OrthoDB" id="4869235at2"/>
<gene>
    <name evidence="3" type="ORF">N865_04700</name>
</gene>
<sequence length="97" mass="10182">MGDQFGLVVLVLLIIVLAGGAFLMQHGRRGVANDTLNTHLDESGKAAYDVGHGNRLVGNPPIDVITRDGAGTAVPGQGALRPDDPEETDVRHLSDET</sequence>
<dbReference type="Proteomes" id="UP000019489">
    <property type="component" value="Unassembled WGS sequence"/>
</dbReference>
<dbReference type="EMBL" id="AWSA01000008">
    <property type="protein sequence ID" value="EWT02731.1"/>
    <property type="molecule type" value="Genomic_DNA"/>
</dbReference>
<protein>
    <submittedName>
        <fullName evidence="3">Uncharacterized protein</fullName>
    </submittedName>
</protein>
<feature type="compositionally biased region" description="Basic and acidic residues" evidence="1">
    <location>
        <begin position="88"/>
        <end position="97"/>
    </location>
</feature>
<dbReference type="STRING" id="1386089.N865_04700"/>
<name>W9G962_9MICO</name>
<evidence type="ECO:0000256" key="2">
    <source>
        <dbReference type="SAM" id="Phobius"/>
    </source>
</evidence>
<feature type="transmembrane region" description="Helical" evidence="2">
    <location>
        <begin position="6"/>
        <end position="24"/>
    </location>
</feature>
<keyword evidence="2" id="KW-0812">Transmembrane</keyword>
<proteinExistence type="predicted"/>
<comment type="caution">
    <text evidence="3">The sequence shown here is derived from an EMBL/GenBank/DDBJ whole genome shotgun (WGS) entry which is preliminary data.</text>
</comment>
<evidence type="ECO:0000313" key="3">
    <source>
        <dbReference type="EMBL" id="EWT02731.1"/>
    </source>
</evidence>
<keyword evidence="2" id="KW-1133">Transmembrane helix</keyword>
<keyword evidence="2" id="KW-0472">Membrane</keyword>
<keyword evidence="4" id="KW-1185">Reference proteome</keyword>
<reference evidence="3 4" key="1">
    <citation type="submission" date="2013-08" db="EMBL/GenBank/DDBJ databases">
        <title>Intrasporangium oryzae NRRL B-24470.</title>
        <authorList>
            <person name="Liu H."/>
            <person name="Wang G."/>
        </authorList>
    </citation>
    <scope>NUCLEOTIDE SEQUENCE [LARGE SCALE GENOMIC DNA]</scope>
    <source>
        <strain evidence="3 4">NRRL B-24470</strain>
    </source>
</reference>
<organism evidence="3 4">
    <name type="scientific">Intrasporangium oryzae NRRL B-24470</name>
    <dbReference type="NCBI Taxonomy" id="1386089"/>
    <lineage>
        <taxon>Bacteria</taxon>
        <taxon>Bacillati</taxon>
        <taxon>Actinomycetota</taxon>
        <taxon>Actinomycetes</taxon>
        <taxon>Micrococcales</taxon>
        <taxon>Intrasporangiaceae</taxon>
        <taxon>Intrasporangium</taxon>
    </lineage>
</organism>
<dbReference type="AlphaFoldDB" id="W9G962"/>